<keyword evidence="6" id="KW-1185">Reference proteome</keyword>
<dbReference type="SUPFAM" id="SSF48403">
    <property type="entry name" value="Ankyrin repeat"/>
    <property type="match status" value="1"/>
</dbReference>
<dbReference type="Pfam" id="PF00023">
    <property type="entry name" value="Ank"/>
    <property type="match status" value="1"/>
</dbReference>
<dbReference type="EMBL" id="KQ965751">
    <property type="protein sequence ID" value="KXS16585.1"/>
    <property type="molecule type" value="Genomic_DNA"/>
</dbReference>
<evidence type="ECO:0000256" key="3">
    <source>
        <dbReference type="PROSITE-ProRule" id="PRU00023"/>
    </source>
</evidence>
<organism evidence="5 6">
    <name type="scientific">Gonapodya prolifera (strain JEL478)</name>
    <name type="common">Monoblepharis prolifera</name>
    <dbReference type="NCBI Taxonomy" id="1344416"/>
    <lineage>
        <taxon>Eukaryota</taxon>
        <taxon>Fungi</taxon>
        <taxon>Fungi incertae sedis</taxon>
        <taxon>Chytridiomycota</taxon>
        <taxon>Chytridiomycota incertae sedis</taxon>
        <taxon>Monoblepharidomycetes</taxon>
        <taxon>Monoblepharidales</taxon>
        <taxon>Gonapodyaceae</taxon>
        <taxon>Gonapodya</taxon>
    </lineage>
</organism>
<feature type="transmembrane region" description="Helical" evidence="4">
    <location>
        <begin position="64"/>
        <end position="87"/>
    </location>
</feature>
<gene>
    <name evidence="5" type="ORF">M427DRAFT_43419</name>
</gene>
<sequence>MSSVVTVKLWLASLMQVLLRSLLPYWTSAGGQSAFTGVFSILYTCSLGDLLLVMRMFHPVGTLLLLVTEMVKGGFGFLVLLGFQILVPKLKQLFAAFAFIPFLLWRNTILPASDPTAGQAVSEDYNPFDQFPSALFQTLMFAGNDFSALNKWQALPAPMILRSICTILVSILLLNVLIAEDAPARSKNIWLFQASLLICQIEATILFAPERKRLDWFPIYFNYTMNEKERRKWKEFRESNPPSYIYKVANGNPPATAVLHGDPYYSSPAHALCAESSIGNVAVLQHIRLVADVNVTSGGRSCNRALTEAASAGNLEAVCFLLEKGANIHFGSDEAVRYRSSNGYKDVVHLLLESGEDTITAILGALYGSQMEMFLFLVDWPVQLLDDHHFLDRLYTACYSGNVLMVELLLKHYPVNPSPTEFDHALNIAVERGDEPIIKYLLGHGADVHYDDDSAVISSSANGYLIIVHASMDHGADVTAQGAKADIQAARFGHKDILKQMKERGVDVDGILARDRRRNGNLGSGRAT</sequence>
<dbReference type="InterPro" id="IPR051631">
    <property type="entry name" value="Ankyrin-KH/SAM_domain"/>
</dbReference>
<keyword evidence="2 3" id="KW-0040">ANK repeat</keyword>
<keyword evidence="4" id="KW-0812">Transmembrane</keyword>
<accession>A0A139AJK3</accession>
<proteinExistence type="predicted"/>
<keyword evidence="4" id="KW-0472">Membrane</keyword>
<feature type="transmembrane region" description="Helical" evidence="4">
    <location>
        <begin position="93"/>
        <end position="109"/>
    </location>
</feature>
<dbReference type="PANTHER" id="PTHR23206">
    <property type="entry name" value="MASK PROTEIN"/>
    <property type="match status" value="1"/>
</dbReference>
<dbReference type="PROSITE" id="PS50088">
    <property type="entry name" value="ANK_REPEAT"/>
    <property type="match status" value="1"/>
</dbReference>
<evidence type="ECO:0000256" key="1">
    <source>
        <dbReference type="ARBA" id="ARBA00022737"/>
    </source>
</evidence>
<evidence type="ECO:0000256" key="2">
    <source>
        <dbReference type="ARBA" id="ARBA00023043"/>
    </source>
</evidence>
<feature type="repeat" description="ANK" evidence="3">
    <location>
        <begin position="421"/>
        <end position="453"/>
    </location>
</feature>
<evidence type="ECO:0000313" key="6">
    <source>
        <dbReference type="Proteomes" id="UP000070544"/>
    </source>
</evidence>
<dbReference type="AlphaFoldDB" id="A0A139AJK3"/>
<keyword evidence="4" id="KW-1133">Transmembrane helix</keyword>
<dbReference type="Pfam" id="PF12796">
    <property type="entry name" value="Ank_2"/>
    <property type="match status" value="1"/>
</dbReference>
<dbReference type="InterPro" id="IPR002110">
    <property type="entry name" value="Ankyrin_rpt"/>
</dbReference>
<keyword evidence="1" id="KW-0677">Repeat</keyword>
<dbReference type="InterPro" id="IPR036770">
    <property type="entry name" value="Ankyrin_rpt-contain_sf"/>
</dbReference>
<dbReference type="PROSITE" id="PS50297">
    <property type="entry name" value="ANK_REP_REGION"/>
    <property type="match status" value="1"/>
</dbReference>
<name>A0A139AJK3_GONPJ</name>
<feature type="transmembrane region" description="Helical" evidence="4">
    <location>
        <begin position="159"/>
        <end position="178"/>
    </location>
</feature>
<dbReference type="Proteomes" id="UP000070544">
    <property type="component" value="Unassembled WGS sequence"/>
</dbReference>
<protein>
    <submittedName>
        <fullName evidence="5">Ankyrin</fullName>
    </submittedName>
</protein>
<dbReference type="Gene3D" id="1.25.40.20">
    <property type="entry name" value="Ankyrin repeat-containing domain"/>
    <property type="match status" value="2"/>
</dbReference>
<dbReference type="PANTHER" id="PTHR23206:SF8">
    <property type="entry name" value="ANKYRIN REPEAT AND KH DOMAIN-CONTAINING 1"/>
    <property type="match status" value="1"/>
</dbReference>
<reference evidence="5 6" key="1">
    <citation type="journal article" date="2015" name="Genome Biol. Evol.">
        <title>Phylogenomic analyses indicate that early fungi evolved digesting cell walls of algal ancestors of land plants.</title>
        <authorList>
            <person name="Chang Y."/>
            <person name="Wang S."/>
            <person name="Sekimoto S."/>
            <person name="Aerts A.L."/>
            <person name="Choi C."/>
            <person name="Clum A."/>
            <person name="LaButti K.M."/>
            <person name="Lindquist E.A."/>
            <person name="Yee Ngan C."/>
            <person name="Ohm R.A."/>
            <person name="Salamov A.A."/>
            <person name="Grigoriev I.V."/>
            <person name="Spatafora J.W."/>
            <person name="Berbee M.L."/>
        </authorList>
    </citation>
    <scope>NUCLEOTIDE SEQUENCE [LARGE SCALE GENOMIC DNA]</scope>
    <source>
        <strain evidence="5 6">JEL478</strain>
    </source>
</reference>
<dbReference type="STRING" id="1344416.A0A139AJK3"/>
<evidence type="ECO:0000313" key="5">
    <source>
        <dbReference type="EMBL" id="KXS16585.1"/>
    </source>
</evidence>
<feature type="transmembrane region" description="Helical" evidence="4">
    <location>
        <begin position="190"/>
        <end position="208"/>
    </location>
</feature>
<dbReference type="SMART" id="SM00248">
    <property type="entry name" value="ANK"/>
    <property type="match status" value="6"/>
</dbReference>
<dbReference type="OrthoDB" id="76098at2759"/>
<evidence type="ECO:0000256" key="4">
    <source>
        <dbReference type="SAM" id="Phobius"/>
    </source>
</evidence>